<gene>
    <name evidence="1" type="ORF">I6N96_10570</name>
</gene>
<evidence type="ECO:0000313" key="1">
    <source>
        <dbReference type="EMBL" id="MBP1046708.1"/>
    </source>
</evidence>
<organism evidence="1 2">
    <name type="scientific">Enterococcus larvae</name>
    <dbReference type="NCBI Taxonomy" id="2794352"/>
    <lineage>
        <taxon>Bacteria</taxon>
        <taxon>Bacillati</taxon>
        <taxon>Bacillota</taxon>
        <taxon>Bacilli</taxon>
        <taxon>Lactobacillales</taxon>
        <taxon>Enterococcaceae</taxon>
        <taxon>Enterococcus</taxon>
    </lineage>
</organism>
<dbReference type="Pfam" id="PF00756">
    <property type="entry name" value="Esterase"/>
    <property type="match status" value="1"/>
</dbReference>
<dbReference type="PANTHER" id="PTHR48098:SF1">
    <property type="entry name" value="DIACYLGLYCEROL ACYLTRANSFERASE_MYCOLYLTRANSFERASE AG85A"/>
    <property type="match status" value="1"/>
</dbReference>
<dbReference type="InterPro" id="IPR000801">
    <property type="entry name" value="Esterase-like"/>
</dbReference>
<dbReference type="InterPro" id="IPR029058">
    <property type="entry name" value="AB_hydrolase_fold"/>
</dbReference>
<comment type="caution">
    <text evidence="1">The sequence shown here is derived from an EMBL/GenBank/DDBJ whole genome shotgun (WGS) entry which is preliminary data.</text>
</comment>
<dbReference type="Proteomes" id="UP000673375">
    <property type="component" value="Unassembled WGS sequence"/>
</dbReference>
<dbReference type="Gene3D" id="3.40.50.1820">
    <property type="entry name" value="alpha/beta hydrolase"/>
    <property type="match status" value="1"/>
</dbReference>
<name>A0ABS4CJS7_9ENTE</name>
<dbReference type="PANTHER" id="PTHR48098">
    <property type="entry name" value="ENTEROCHELIN ESTERASE-RELATED"/>
    <property type="match status" value="1"/>
</dbReference>
<dbReference type="RefSeq" id="WP_209557511.1">
    <property type="nucleotide sequence ID" value="NZ_JAEDXU010000005.1"/>
</dbReference>
<dbReference type="EMBL" id="JAEDXU010000005">
    <property type="protein sequence ID" value="MBP1046708.1"/>
    <property type="molecule type" value="Genomic_DNA"/>
</dbReference>
<sequence>MAFLQANIYSNVLGMEVMMNVVLPQRTEKLIGTSTAGSTEDVPVLYLLHGMGGNHSVWERRTNIERYVSNRGLAVIMPSTDLGWYADTQYDMKYWTFLSEELPEICQELFPQLSRKREKTFAAGLSMGGYGAFKLGLRQPERFAAIASLSGPLNIAARVEDLLLIRNEAYWTGVFGPLDEFKESEHDLLFLLKEALKEQKNLPDIFLACGEQDPLLHASEDVSRALSEAKIPHFFETAAGGHDWHFWDEWIQKVIDWLPLDEAETFERSGN</sequence>
<accession>A0ABS4CJS7</accession>
<dbReference type="SUPFAM" id="SSF53474">
    <property type="entry name" value="alpha/beta-Hydrolases"/>
    <property type="match status" value="1"/>
</dbReference>
<protein>
    <submittedName>
        <fullName evidence="1">Esterase family protein</fullName>
    </submittedName>
</protein>
<proteinExistence type="predicted"/>
<dbReference type="InterPro" id="IPR050583">
    <property type="entry name" value="Mycobacterial_A85_antigen"/>
</dbReference>
<evidence type="ECO:0000313" key="2">
    <source>
        <dbReference type="Proteomes" id="UP000673375"/>
    </source>
</evidence>
<reference evidence="1 2" key="1">
    <citation type="submission" date="2020-12" db="EMBL/GenBank/DDBJ databases">
        <title>Vagococcus allomyrinae sp. nov. and Enterococcus lavae sp. nov., isolated from the larvae of Allomyrina dichotoma.</title>
        <authorList>
            <person name="Lee S.D."/>
        </authorList>
    </citation>
    <scope>NUCLEOTIDE SEQUENCE [LARGE SCALE GENOMIC DNA]</scope>
    <source>
        <strain evidence="1 2">BWM-S5</strain>
    </source>
</reference>
<keyword evidence="2" id="KW-1185">Reference proteome</keyword>